<feature type="transmembrane region" description="Helical" evidence="8">
    <location>
        <begin position="87"/>
        <end position="107"/>
    </location>
</feature>
<feature type="domain" description="Methylamine utilisation protein MauE" evidence="9">
    <location>
        <begin position="48"/>
        <end position="170"/>
    </location>
</feature>
<keyword evidence="6 8" id="KW-1133">Transmembrane helix</keyword>
<evidence type="ECO:0000256" key="8">
    <source>
        <dbReference type="SAM" id="Phobius"/>
    </source>
</evidence>
<dbReference type="EMBL" id="JBHRSL010000002">
    <property type="protein sequence ID" value="MFC3050998.1"/>
    <property type="molecule type" value="Genomic_DNA"/>
</dbReference>
<evidence type="ECO:0000259" key="9">
    <source>
        <dbReference type="Pfam" id="PF07291"/>
    </source>
</evidence>
<comment type="caution">
    <text evidence="10">The sequence shown here is derived from an EMBL/GenBank/DDBJ whole genome shotgun (WGS) entry which is preliminary data.</text>
</comment>
<name>A0ABV7D1V7_9PROT</name>
<feature type="transmembrane region" description="Helical" evidence="8">
    <location>
        <begin position="49"/>
        <end position="66"/>
    </location>
</feature>
<reference evidence="11" key="1">
    <citation type="journal article" date="2019" name="Int. J. Syst. Evol. Microbiol.">
        <title>The Global Catalogue of Microorganisms (GCM) 10K type strain sequencing project: providing services to taxonomists for standard genome sequencing and annotation.</title>
        <authorList>
            <consortium name="The Broad Institute Genomics Platform"/>
            <consortium name="The Broad Institute Genome Sequencing Center for Infectious Disease"/>
            <person name="Wu L."/>
            <person name="Ma J."/>
        </authorList>
    </citation>
    <scope>NUCLEOTIDE SEQUENCE [LARGE SCALE GENOMIC DNA]</scope>
    <source>
        <strain evidence="11">KCTC 62164</strain>
    </source>
</reference>
<sequence length="171" mass="18703">MAQKIHVRDENRGGNIKDYWPLIALVGVSALAAIAVCAGFSSFTMKSLMHVYMGVFLIVFALLKLFDPNGFQDGFAMYDLLGMRFAPYGYIYPYLELVLGLAFLSFLAPVTTYLATIILFTFGAAGVIAALQKGLDINCPCMGNILNVPLSTVTLTEDLVMIAMAFFLLFT</sequence>
<accession>A0ABV7D1V7</accession>
<dbReference type="Proteomes" id="UP001595444">
    <property type="component" value="Unassembled WGS sequence"/>
</dbReference>
<evidence type="ECO:0000256" key="4">
    <source>
        <dbReference type="ARBA" id="ARBA00019078"/>
    </source>
</evidence>
<evidence type="ECO:0000256" key="2">
    <source>
        <dbReference type="ARBA" id="ARBA00004141"/>
    </source>
</evidence>
<feature type="transmembrane region" description="Helical" evidence="8">
    <location>
        <begin position="113"/>
        <end position="132"/>
    </location>
</feature>
<dbReference type="InterPro" id="IPR009908">
    <property type="entry name" value="Methylamine_util_MauE"/>
</dbReference>
<feature type="transmembrane region" description="Helical" evidence="8">
    <location>
        <begin position="20"/>
        <end position="43"/>
    </location>
</feature>
<proteinExistence type="predicted"/>
<evidence type="ECO:0000256" key="3">
    <source>
        <dbReference type="ARBA" id="ARBA00004856"/>
    </source>
</evidence>
<evidence type="ECO:0000256" key="5">
    <source>
        <dbReference type="ARBA" id="ARBA00022692"/>
    </source>
</evidence>
<evidence type="ECO:0000313" key="10">
    <source>
        <dbReference type="EMBL" id="MFC3050998.1"/>
    </source>
</evidence>
<comment type="subcellular location">
    <subcellularLocation>
        <location evidence="2">Membrane</location>
        <topology evidence="2">Multi-pass membrane protein</topology>
    </subcellularLocation>
</comment>
<keyword evidence="7 8" id="KW-0472">Membrane</keyword>
<organism evidence="10 11">
    <name type="scientific">Kordiimonas pumila</name>
    <dbReference type="NCBI Taxonomy" id="2161677"/>
    <lineage>
        <taxon>Bacteria</taxon>
        <taxon>Pseudomonadati</taxon>
        <taxon>Pseudomonadota</taxon>
        <taxon>Alphaproteobacteria</taxon>
        <taxon>Kordiimonadales</taxon>
        <taxon>Kordiimonadaceae</taxon>
        <taxon>Kordiimonas</taxon>
    </lineage>
</organism>
<dbReference type="Pfam" id="PF07291">
    <property type="entry name" value="MauE"/>
    <property type="match status" value="1"/>
</dbReference>
<gene>
    <name evidence="10" type="ORF">ACFOKA_03660</name>
</gene>
<comment type="pathway">
    <text evidence="3">One-carbon metabolism; methylamine degradation.</text>
</comment>
<comment type="function">
    <text evidence="1">May be specifically involved in the processing, transport, and/or maturation of the MADH beta-subunit.</text>
</comment>
<evidence type="ECO:0000256" key="7">
    <source>
        <dbReference type="ARBA" id="ARBA00023136"/>
    </source>
</evidence>
<keyword evidence="5 8" id="KW-0812">Transmembrane</keyword>
<evidence type="ECO:0000313" key="11">
    <source>
        <dbReference type="Proteomes" id="UP001595444"/>
    </source>
</evidence>
<feature type="transmembrane region" description="Helical" evidence="8">
    <location>
        <begin position="144"/>
        <end position="170"/>
    </location>
</feature>
<dbReference type="RefSeq" id="WP_194212214.1">
    <property type="nucleotide sequence ID" value="NZ_CP061205.1"/>
</dbReference>
<protein>
    <recommendedName>
        <fullName evidence="4">Methylamine utilization protein MauE</fullName>
    </recommendedName>
</protein>
<evidence type="ECO:0000256" key="1">
    <source>
        <dbReference type="ARBA" id="ARBA00003475"/>
    </source>
</evidence>
<evidence type="ECO:0000256" key="6">
    <source>
        <dbReference type="ARBA" id="ARBA00022989"/>
    </source>
</evidence>
<keyword evidence="11" id="KW-1185">Reference proteome</keyword>